<evidence type="ECO:0000313" key="3">
    <source>
        <dbReference type="Proteomes" id="UP001549104"/>
    </source>
</evidence>
<dbReference type="InterPro" id="IPR000182">
    <property type="entry name" value="GNAT_dom"/>
</dbReference>
<proteinExistence type="predicted"/>
<dbReference type="EMBL" id="JBEPME010000004">
    <property type="protein sequence ID" value="MET3657935.1"/>
    <property type="molecule type" value="Genomic_DNA"/>
</dbReference>
<reference evidence="2 3" key="1">
    <citation type="submission" date="2024-06" db="EMBL/GenBank/DDBJ databases">
        <title>Sorghum-associated microbial communities from plants grown in Nebraska, USA.</title>
        <authorList>
            <person name="Schachtman D."/>
        </authorList>
    </citation>
    <scope>NUCLEOTIDE SEQUENCE [LARGE SCALE GENOMIC DNA]</scope>
    <source>
        <strain evidence="2 3">1288</strain>
    </source>
</reference>
<evidence type="ECO:0000313" key="2">
    <source>
        <dbReference type="EMBL" id="MET3657935.1"/>
    </source>
</evidence>
<dbReference type="RefSeq" id="WP_354313662.1">
    <property type="nucleotide sequence ID" value="NZ_JBEPME010000004.1"/>
</dbReference>
<dbReference type="PROSITE" id="PS51186">
    <property type="entry name" value="GNAT"/>
    <property type="match status" value="1"/>
</dbReference>
<name>A0ABV2KA38_SPOPS</name>
<evidence type="ECO:0000259" key="1">
    <source>
        <dbReference type="PROSITE" id="PS51186"/>
    </source>
</evidence>
<comment type="caution">
    <text evidence="2">The sequence shown here is derived from an EMBL/GenBank/DDBJ whole genome shotgun (WGS) entry which is preliminary data.</text>
</comment>
<gene>
    <name evidence="2" type="ORF">ABIC55_003032</name>
</gene>
<dbReference type="Proteomes" id="UP001549104">
    <property type="component" value="Unassembled WGS sequence"/>
</dbReference>
<protein>
    <recommendedName>
        <fullName evidence="1">N-acetyltransferase domain-containing protein</fullName>
    </recommendedName>
</protein>
<dbReference type="InterPro" id="IPR016181">
    <property type="entry name" value="Acyl_CoA_acyltransferase"/>
</dbReference>
<organism evidence="2 3">
    <name type="scientific">Sporosarcina psychrophila</name>
    <name type="common">Bacillus psychrophilus</name>
    <dbReference type="NCBI Taxonomy" id="1476"/>
    <lineage>
        <taxon>Bacteria</taxon>
        <taxon>Bacillati</taxon>
        <taxon>Bacillota</taxon>
        <taxon>Bacilli</taxon>
        <taxon>Bacillales</taxon>
        <taxon>Caryophanaceae</taxon>
        <taxon>Sporosarcina</taxon>
    </lineage>
</organism>
<sequence>MREKHLLKNGREITIKRLEADQLDEILILQRKVIESLSTGSFLQPLTEEEFSYILNGKGLMIGAYYQEQLIAFRAMLEPELDEEHLGKDAGLPRSKWALVLYSEISNVDPDFQGNGLQVLLGKVLMKQVDSQQFRYICTTVAPFNIASLKDKFAHGMQIVALKVKYGDLLRYILMKDLTGPLIEQDTLDCCFVLMADTEQQQKYLYDGWKGTGIEQVDNQWVVRFEK</sequence>
<dbReference type="Gene3D" id="3.40.630.30">
    <property type="match status" value="1"/>
</dbReference>
<accession>A0ABV2KA38</accession>
<feature type="domain" description="N-acetyltransferase" evidence="1">
    <location>
        <begin position="13"/>
        <end position="179"/>
    </location>
</feature>
<keyword evidence="3" id="KW-1185">Reference proteome</keyword>
<dbReference type="SUPFAM" id="SSF55729">
    <property type="entry name" value="Acyl-CoA N-acyltransferases (Nat)"/>
    <property type="match status" value="1"/>
</dbReference>